<dbReference type="PANTHER" id="PTHR33244:SF3">
    <property type="entry name" value="PEPTIDASE A2 DOMAIN-CONTAINING PROTEIN"/>
    <property type="match status" value="1"/>
</dbReference>
<name>A7SUD1_NEMVE</name>
<reference evidence="2 3" key="1">
    <citation type="journal article" date="2007" name="Science">
        <title>Sea anemone genome reveals ancestral eumetazoan gene repertoire and genomic organization.</title>
        <authorList>
            <person name="Putnam N.H."/>
            <person name="Srivastava M."/>
            <person name="Hellsten U."/>
            <person name="Dirks B."/>
            <person name="Chapman J."/>
            <person name="Salamov A."/>
            <person name="Terry A."/>
            <person name="Shapiro H."/>
            <person name="Lindquist E."/>
            <person name="Kapitonov V.V."/>
            <person name="Jurka J."/>
            <person name="Genikhovich G."/>
            <person name="Grigoriev I.V."/>
            <person name="Lucas S.M."/>
            <person name="Steele R.E."/>
            <person name="Finnerty J.R."/>
            <person name="Technau U."/>
            <person name="Martindale M.Q."/>
            <person name="Rokhsar D.S."/>
        </authorList>
    </citation>
    <scope>NUCLEOTIDE SEQUENCE [LARGE SCALE GENOMIC DNA]</scope>
    <source>
        <strain evidence="3">CH2 X CH6</strain>
    </source>
</reference>
<evidence type="ECO:0000313" key="3">
    <source>
        <dbReference type="Proteomes" id="UP000001593"/>
    </source>
</evidence>
<protein>
    <submittedName>
        <fullName evidence="2">Uncharacterized protein</fullName>
    </submittedName>
</protein>
<sequence length="554" mass="63167">MAGFSEKHVSRTWSASPSRTRKTQRKSFKSLESIDRIVIGTSDESERERLLRERPVPDLARAVESLRAAEISRAHKQVISGKPEPEPIHHTDKERNNPAKKRGAPRGQATKAMANREFLALKTGHFATVCQSAKQVHEVDDDEDSHFDTFYTMGEVNSISENFWSVELLVNGNASDFKLDSGSKVTVVSDQTPWIKGMQLEEVKTEFRGPGGVKLSHLMKGQIPNATFQAGDKAQHENVYVMGNQRNNLLSKCGTRRPNFQHPLNATHRIDKEMMKAKEEAYREAYTRSNNSRHGVVSLPALEEGDKVHVREGRFGEVQEKLSNPRSCQVLTDAGSSVRRNRRHLIHLGEKTDEATKSLANDPLPAANGGDAAPSEKHQVLAACPVDTSPIQTLHQFKSIYMEFIIHEQITYTTTDDLFNRYTTTNDLFNRYTTTNDSNDTLQPATCLTDTPQHNDFINRYTTTSDLFIRYTTTNDLFNRYTTTNVFNRYTAINHLFIRYTTTNDLFNRYASIELFNRYTTTNNFFNRYTTTNDLFNRYASTDLFNRYTTTDNL</sequence>
<dbReference type="CDD" id="cd05484">
    <property type="entry name" value="retropepsin_like_LTR_2"/>
    <property type="match status" value="1"/>
</dbReference>
<dbReference type="AlphaFoldDB" id="A7SUD1"/>
<evidence type="ECO:0000313" key="2">
    <source>
        <dbReference type="EMBL" id="EDO32683.1"/>
    </source>
</evidence>
<dbReference type="InterPro" id="IPR034128">
    <property type="entry name" value="K02A2.6-like"/>
</dbReference>
<feature type="region of interest" description="Disordered" evidence="1">
    <location>
        <begin position="351"/>
        <end position="373"/>
    </location>
</feature>
<evidence type="ECO:0000256" key="1">
    <source>
        <dbReference type="SAM" id="MobiDB-lite"/>
    </source>
</evidence>
<feature type="compositionally biased region" description="Basic residues" evidence="1">
    <location>
        <begin position="19"/>
        <end position="28"/>
    </location>
</feature>
<organism evidence="2 3">
    <name type="scientific">Nematostella vectensis</name>
    <name type="common">Starlet sea anemone</name>
    <dbReference type="NCBI Taxonomy" id="45351"/>
    <lineage>
        <taxon>Eukaryota</taxon>
        <taxon>Metazoa</taxon>
        <taxon>Cnidaria</taxon>
        <taxon>Anthozoa</taxon>
        <taxon>Hexacorallia</taxon>
        <taxon>Actiniaria</taxon>
        <taxon>Edwardsiidae</taxon>
        <taxon>Nematostella</taxon>
    </lineage>
</organism>
<feature type="compositionally biased region" description="Basic and acidic residues" evidence="1">
    <location>
        <begin position="83"/>
        <end position="97"/>
    </location>
</feature>
<feature type="region of interest" description="Disordered" evidence="1">
    <location>
        <begin position="1"/>
        <end position="31"/>
    </location>
</feature>
<dbReference type="InParanoid" id="A7SUD1"/>
<keyword evidence="3" id="KW-1185">Reference proteome</keyword>
<dbReference type="Proteomes" id="UP000001593">
    <property type="component" value="Unassembled WGS sequence"/>
</dbReference>
<dbReference type="EMBL" id="DS469811">
    <property type="protein sequence ID" value="EDO32683.1"/>
    <property type="molecule type" value="Genomic_DNA"/>
</dbReference>
<dbReference type="PANTHER" id="PTHR33244">
    <property type="entry name" value="INTEGRASE CATALYTIC DOMAIN-CONTAINING PROTEIN-RELATED"/>
    <property type="match status" value="1"/>
</dbReference>
<proteinExistence type="predicted"/>
<dbReference type="HOGENOM" id="CLU_492005_0_0_1"/>
<gene>
    <name evidence="2" type="ORF">NEMVEDRAFT_v1g217634</name>
</gene>
<accession>A7SUD1</accession>
<feature type="region of interest" description="Disordered" evidence="1">
    <location>
        <begin position="73"/>
        <end position="110"/>
    </location>
</feature>